<keyword evidence="6 11" id="KW-0375">Hydrogen ion transport</keyword>
<dbReference type="NCBIfam" id="NF004482">
    <property type="entry name" value="PRK05815.2-4"/>
    <property type="match status" value="1"/>
</dbReference>
<evidence type="ECO:0000256" key="6">
    <source>
        <dbReference type="ARBA" id="ARBA00022781"/>
    </source>
</evidence>
<dbReference type="NCBIfam" id="TIGR01131">
    <property type="entry name" value="ATP_synt_6_or_A"/>
    <property type="match status" value="1"/>
</dbReference>
<dbReference type="GO" id="GO:0046933">
    <property type="term" value="F:proton-transporting ATP synthase activity, rotational mechanism"/>
    <property type="evidence" value="ECO:0007669"/>
    <property type="project" value="UniProtKB-UniRule"/>
</dbReference>
<keyword evidence="14" id="KW-1185">Reference proteome</keyword>
<dbReference type="HAMAP" id="MF_01393">
    <property type="entry name" value="ATP_synth_a_bact"/>
    <property type="match status" value="1"/>
</dbReference>
<feature type="transmembrane region" description="Helical" evidence="11">
    <location>
        <begin position="207"/>
        <end position="229"/>
    </location>
</feature>
<keyword evidence="7 11" id="KW-1133">Transmembrane helix</keyword>
<dbReference type="InterPro" id="IPR045083">
    <property type="entry name" value="ATP_synth_F0_asu_bact/mt"/>
</dbReference>
<dbReference type="GO" id="GO:0045259">
    <property type="term" value="C:proton-transporting ATP synthase complex"/>
    <property type="evidence" value="ECO:0007669"/>
    <property type="project" value="UniProtKB-KW"/>
</dbReference>
<evidence type="ECO:0000313" key="14">
    <source>
        <dbReference type="Proteomes" id="UP000469430"/>
    </source>
</evidence>
<evidence type="ECO:0000256" key="10">
    <source>
        <dbReference type="ARBA" id="ARBA00023310"/>
    </source>
</evidence>
<feature type="transmembrane region" description="Helical" evidence="11">
    <location>
        <begin position="235"/>
        <end position="268"/>
    </location>
</feature>
<evidence type="ECO:0000256" key="2">
    <source>
        <dbReference type="ARBA" id="ARBA00006810"/>
    </source>
</evidence>
<reference evidence="13 14" key="1">
    <citation type="submission" date="2019-12" db="EMBL/GenBank/DDBJ databases">
        <title>Genomic-based taxomic classification of the family Erythrobacteraceae.</title>
        <authorList>
            <person name="Xu L."/>
        </authorList>
    </citation>
    <scope>NUCLEOTIDE SEQUENCE [LARGE SCALE GENOMIC DNA]</scope>
    <source>
        <strain evidence="13 14">S36</strain>
    </source>
</reference>
<evidence type="ECO:0000256" key="4">
    <source>
        <dbReference type="ARBA" id="ARBA00022547"/>
    </source>
</evidence>
<dbReference type="RefSeq" id="WP_161390889.1">
    <property type="nucleotide sequence ID" value="NZ_JBHSCP010000001.1"/>
</dbReference>
<protein>
    <recommendedName>
        <fullName evidence="11 12">ATP synthase subunit a</fullName>
    </recommendedName>
    <alternativeName>
        <fullName evidence="11">ATP synthase F0 sector subunit a</fullName>
    </alternativeName>
    <alternativeName>
        <fullName evidence="11">F-ATPase subunit 6</fullName>
    </alternativeName>
</protein>
<evidence type="ECO:0000256" key="9">
    <source>
        <dbReference type="ARBA" id="ARBA00023136"/>
    </source>
</evidence>
<dbReference type="CDD" id="cd00310">
    <property type="entry name" value="ATP-synt_Fo_a_6"/>
    <property type="match status" value="1"/>
</dbReference>
<keyword evidence="4 11" id="KW-0138">CF(0)</keyword>
<dbReference type="Gene3D" id="1.20.120.220">
    <property type="entry name" value="ATP synthase, F0 complex, subunit A"/>
    <property type="match status" value="1"/>
</dbReference>
<evidence type="ECO:0000256" key="1">
    <source>
        <dbReference type="ARBA" id="ARBA00004141"/>
    </source>
</evidence>
<keyword evidence="8 11" id="KW-0406">Ion transport</keyword>
<dbReference type="Proteomes" id="UP000469430">
    <property type="component" value="Unassembled WGS sequence"/>
</dbReference>
<comment type="subcellular location">
    <subcellularLocation>
        <location evidence="11 12">Cell membrane</location>
        <topology evidence="11 12">Multi-pass membrane protein</topology>
    </subcellularLocation>
    <subcellularLocation>
        <location evidence="1">Membrane</location>
        <topology evidence="1">Multi-pass membrane protein</topology>
    </subcellularLocation>
</comment>
<gene>
    <name evidence="11" type="primary">atpB</name>
    <name evidence="13" type="ORF">GRI97_08490</name>
</gene>
<evidence type="ECO:0000256" key="3">
    <source>
        <dbReference type="ARBA" id="ARBA00022448"/>
    </source>
</evidence>
<dbReference type="PANTHER" id="PTHR11410:SF0">
    <property type="entry name" value="ATP SYNTHASE SUBUNIT A"/>
    <property type="match status" value="1"/>
</dbReference>
<comment type="similarity">
    <text evidence="2 11 12">Belongs to the ATPase A chain family.</text>
</comment>
<organism evidence="13 14">
    <name type="scientific">Croceibacterium xixiisoli</name>
    <dbReference type="NCBI Taxonomy" id="1476466"/>
    <lineage>
        <taxon>Bacteria</taxon>
        <taxon>Pseudomonadati</taxon>
        <taxon>Pseudomonadota</taxon>
        <taxon>Alphaproteobacteria</taxon>
        <taxon>Sphingomonadales</taxon>
        <taxon>Erythrobacteraceae</taxon>
        <taxon>Croceibacterium</taxon>
    </lineage>
</organism>
<dbReference type="PANTHER" id="PTHR11410">
    <property type="entry name" value="ATP SYNTHASE SUBUNIT A"/>
    <property type="match status" value="1"/>
</dbReference>
<sequence length="280" mass="30072">MGPGAWTFLSSGQGTVRSVAAEQAKVEPMQQFTIEPLFGSAGWELAGYNIAFTNSALWMALATLALGVFVAGGMKGQLVPGRWQVAVEGFTGFIDNLLEANVGKAGRKYVPYIFSLFMFILFANILGLMPLGVVGVHPFTFTSHFTVTGVLAIMSFSIVLIVGFLRHGLHFFSLFVPHGTPWPMIPIIAPIELISFLVRPFSLGLRLFVAMMAGHVLLEVLSSFVISGINAGPGYGVFIAIPSLVLMVGICALEILVAGIQAYVFALLTSLYINDAENLH</sequence>
<dbReference type="AlphaFoldDB" id="A0A6I4TSC2"/>
<dbReference type="SUPFAM" id="SSF81336">
    <property type="entry name" value="F1F0 ATP synthase subunit A"/>
    <property type="match status" value="1"/>
</dbReference>
<dbReference type="Pfam" id="PF00119">
    <property type="entry name" value="ATP-synt_A"/>
    <property type="match status" value="1"/>
</dbReference>
<feature type="transmembrane region" description="Helical" evidence="11">
    <location>
        <begin position="145"/>
        <end position="165"/>
    </location>
</feature>
<evidence type="ECO:0000313" key="13">
    <source>
        <dbReference type="EMBL" id="MXO99025.1"/>
    </source>
</evidence>
<dbReference type="InterPro" id="IPR000568">
    <property type="entry name" value="ATP_synth_F0_asu"/>
</dbReference>
<dbReference type="InterPro" id="IPR035908">
    <property type="entry name" value="F0_ATP_A_sf"/>
</dbReference>
<keyword evidence="5 11" id="KW-0812">Transmembrane</keyword>
<dbReference type="PRINTS" id="PR00123">
    <property type="entry name" value="ATPASEA"/>
</dbReference>
<evidence type="ECO:0000256" key="5">
    <source>
        <dbReference type="ARBA" id="ARBA00022692"/>
    </source>
</evidence>
<feature type="transmembrane region" description="Helical" evidence="11">
    <location>
        <begin position="55"/>
        <end position="74"/>
    </location>
</feature>
<evidence type="ECO:0000256" key="11">
    <source>
        <dbReference type="HAMAP-Rule" id="MF_01393"/>
    </source>
</evidence>
<proteinExistence type="inferred from homology"/>
<comment type="caution">
    <text evidence="13">The sequence shown here is derived from an EMBL/GenBank/DDBJ whole genome shotgun (WGS) entry which is preliminary data.</text>
</comment>
<keyword evidence="3 11" id="KW-0813">Transport</keyword>
<accession>A0A6I4TSC2</accession>
<feature type="transmembrane region" description="Helical" evidence="11">
    <location>
        <begin position="109"/>
        <end position="133"/>
    </location>
</feature>
<evidence type="ECO:0000256" key="12">
    <source>
        <dbReference type="RuleBase" id="RU000483"/>
    </source>
</evidence>
<comment type="function">
    <text evidence="11 12">Key component of the proton channel; it plays a direct role in the translocation of protons across the membrane.</text>
</comment>
<evidence type="ECO:0000256" key="7">
    <source>
        <dbReference type="ARBA" id="ARBA00022989"/>
    </source>
</evidence>
<dbReference type="GO" id="GO:0005886">
    <property type="term" value="C:plasma membrane"/>
    <property type="evidence" value="ECO:0007669"/>
    <property type="project" value="UniProtKB-SubCell"/>
</dbReference>
<dbReference type="OrthoDB" id="9809130at2"/>
<keyword evidence="9 11" id="KW-0472">Membrane</keyword>
<evidence type="ECO:0000256" key="8">
    <source>
        <dbReference type="ARBA" id="ARBA00023065"/>
    </source>
</evidence>
<keyword evidence="10 11" id="KW-0066">ATP synthesis</keyword>
<name>A0A6I4TSC2_9SPHN</name>
<dbReference type="EMBL" id="WTYJ01000001">
    <property type="protein sequence ID" value="MXO99025.1"/>
    <property type="molecule type" value="Genomic_DNA"/>
</dbReference>
<keyword evidence="11" id="KW-1003">Cell membrane</keyword>